<keyword evidence="2" id="KW-1185">Reference proteome</keyword>
<protein>
    <submittedName>
        <fullName evidence="1">Uncharacterized protein</fullName>
    </submittedName>
</protein>
<accession>A0A2V3J1Y0</accession>
<comment type="caution">
    <text evidence="1">The sequence shown here is derived from an EMBL/GenBank/DDBJ whole genome shotgun (WGS) entry which is preliminary data.</text>
</comment>
<name>A0A2V3J1Y0_9FLOR</name>
<dbReference type="AlphaFoldDB" id="A0A2V3J1Y0"/>
<evidence type="ECO:0000313" key="2">
    <source>
        <dbReference type="Proteomes" id="UP000247409"/>
    </source>
</evidence>
<proteinExistence type="predicted"/>
<dbReference type="EMBL" id="NBIV01000013">
    <property type="protein sequence ID" value="PXF48451.1"/>
    <property type="molecule type" value="Genomic_DNA"/>
</dbReference>
<gene>
    <name evidence="1" type="ORF">BWQ96_01620</name>
</gene>
<sequence length="392" mass="44144">MEVIRCRALLITDENDNEFTERKIDESTFEKRVEIVLKGEGIILRKLSYQLRFYICVEQVDKLLQGMAASASSSIYSSSRPSLIETWTHLEAVAARFEAKKSVYWGGRWSLSEEVASVSAQLWLDVIFQMASRKRAVSWTRATKMHGVRLESIFPASHSTAVLTIEEHLRSRKDFSRGDLLLCVRALKVIEQMVMSRTNSVSGPLTISLSVSGICERLIAERERDRPWDFNVVNDVAIPVLHFENWDIKPLHAVKVDGKALPKVNGSLLQGQLRGSKRSLSEKGTVPSKRQKLLGVAWKDIACLGSREDFIDELTNTESSNVLRQFNNVVFGMVSWFRGQLVGGKEAANSEYNSGTTEEFIFGTDRAPLNFRIMLLSCFKPHGGRPLGEESL</sequence>
<organism evidence="1 2">
    <name type="scientific">Gracilariopsis chorda</name>
    <dbReference type="NCBI Taxonomy" id="448386"/>
    <lineage>
        <taxon>Eukaryota</taxon>
        <taxon>Rhodophyta</taxon>
        <taxon>Florideophyceae</taxon>
        <taxon>Rhodymeniophycidae</taxon>
        <taxon>Gracilariales</taxon>
        <taxon>Gracilariaceae</taxon>
        <taxon>Gracilariopsis</taxon>
    </lineage>
</organism>
<reference evidence="1 2" key="1">
    <citation type="journal article" date="2018" name="Mol. Biol. Evol.">
        <title>Analysis of the draft genome of the red seaweed Gracilariopsis chorda provides insights into genome size evolution in Rhodophyta.</title>
        <authorList>
            <person name="Lee J."/>
            <person name="Yang E.C."/>
            <person name="Graf L."/>
            <person name="Yang J.H."/>
            <person name="Qiu H."/>
            <person name="Zel Zion U."/>
            <person name="Chan C.X."/>
            <person name="Stephens T.G."/>
            <person name="Weber A.P.M."/>
            <person name="Boo G.H."/>
            <person name="Boo S.M."/>
            <person name="Kim K.M."/>
            <person name="Shin Y."/>
            <person name="Jung M."/>
            <person name="Lee S.J."/>
            <person name="Yim H.S."/>
            <person name="Lee J.H."/>
            <person name="Bhattacharya D."/>
            <person name="Yoon H.S."/>
        </authorList>
    </citation>
    <scope>NUCLEOTIDE SEQUENCE [LARGE SCALE GENOMIC DNA]</scope>
    <source>
        <strain evidence="1 2">SKKU-2015</strain>
        <tissue evidence="1">Whole body</tissue>
    </source>
</reference>
<dbReference type="Proteomes" id="UP000247409">
    <property type="component" value="Unassembled WGS sequence"/>
</dbReference>
<evidence type="ECO:0000313" key="1">
    <source>
        <dbReference type="EMBL" id="PXF48451.1"/>
    </source>
</evidence>